<evidence type="ECO:0000256" key="7">
    <source>
        <dbReference type="RuleBase" id="RU364069"/>
    </source>
</evidence>
<dbReference type="PANTHER" id="PTHR21047:SF2">
    <property type="entry name" value="THYMIDINE DIPHOSPHO-4-KETO-RHAMNOSE 3,5-EPIMERASE"/>
    <property type="match status" value="1"/>
</dbReference>
<dbReference type="InterPro" id="IPR014710">
    <property type="entry name" value="RmlC-like_jellyroll"/>
</dbReference>
<dbReference type="GO" id="GO:0019305">
    <property type="term" value="P:dTDP-rhamnose biosynthetic process"/>
    <property type="evidence" value="ECO:0007669"/>
    <property type="project" value="UniProtKB-UniRule"/>
</dbReference>
<dbReference type="CDD" id="cd00438">
    <property type="entry name" value="cupin_RmlC"/>
    <property type="match status" value="1"/>
</dbReference>
<comment type="subunit">
    <text evidence="7">Homodimer.</text>
</comment>
<dbReference type="EMBL" id="CP022358">
    <property type="protein sequence ID" value="ASK69856.1"/>
    <property type="molecule type" value="Genomic_DNA"/>
</dbReference>
<evidence type="ECO:0000313" key="8">
    <source>
        <dbReference type="EMBL" id="ASK69856.1"/>
    </source>
</evidence>
<accession>A0A220UPK7</accession>
<evidence type="ECO:0000256" key="2">
    <source>
        <dbReference type="ARBA" id="ARBA00001997"/>
    </source>
</evidence>
<dbReference type="EC" id="5.1.3.13" evidence="3 7"/>
<dbReference type="NCBIfam" id="TIGR01221">
    <property type="entry name" value="rmlC"/>
    <property type="match status" value="1"/>
</dbReference>
<evidence type="ECO:0000256" key="4">
    <source>
        <dbReference type="ARBA" id="ARBA00019595"/>
    </source>
</evidence>
<reference evidence="8 9" key="1">
    <citation type="submission" date="2017-07" db="EMBL/GenBank/DDBJ databases">
        <title>Phenotypical and genomic characterization of a clinical isolate of Shewanella bicestrii sp. nov. producing an extended-spectrum beta-lactamase and a new oxacillinase variant.</title>
        <authorList>
            <person name="Jousset A.B."/>
            <person name="Bonnin R.A."/>
            <person name="Girlich D."/>
            <person name="Dabos L."/>
            <person name="Potron A."/>
            <person name="Dortet L."/>
            <person name="Glaser P."/>
            <person name="Naas T."/>
        </authorList>
    </citation>
    <scope>NUCLEOTIDE SEQUENCE [LARGE SCALE GENOMIC DNA]</scope>
    <source>
        <strain evidence="8 9">JAB-1</strain>
    </source>
</reference>
<dbReference type="SUPFAM" id="SSF51182">
    <property type="entry name" value="RmlC-like cupins"/>
    <property type="match status" value="1"/>
</dbReference>
<dbReference type="Pfam" id="PF00908">
    <property type="entry name" value="dTDP_sugar_isom"/>
    <property type="match status" value="1"/>
</dbReference>
<dbReference type="InterPro" id="IPR011051">
    <property type="entry name" value="RmlC_Cupin_sf"/>
</dbReference>
<comment type="pathway">
    <text evidence="7">Carbohydrate biosynthesis; dTDP-L-rhamnose biosynthesis.</text>
</comment>
<dbReference type="GO" id="GO:0008830">
    <property type="term" value="F:dTDP-4-dehydrorhamnose 3,5-epimerase activity"/>
    <property type="evidence" value="ECO:0007669"/>
    <property type="project" value="UniProtKB-UniRule"/>
</dbReference>
<keyword evidence="7" id="KW-0413">Isomerase</keyword>
<name>A0A220UPK7_9GAMM</name>
<evidence type="ECO:0000256" key="5">
    <source>
        <dbReference type="PIRSR" id="PIRSR600888-1"/>
    </source>
</evidence>
<feature type="site" description="Participates in a stacking interaction with the thymidine ring of dTDP-4-oxo-6-deoxyglucose" evidence="6">
    <location>
        <position position="141"/>
    </location>
</feature>
<dbReference type="UniPathway" id="UPA00124"/>
<keyword evidence="9" id="KW-1185">Reference proteome</keyword>
<evidence type="ECO:0000256" key="1">
    <source>
        <dbReference type="ARBA" id="ARBA00001298"/>
    </source>
</evidence>
<dbReference type="PANTHER" id="PTHR21047">
    <property type="entry name" value="DTDP-6-DEOXY-D-GLUCOSE-3,5 EPIMERASE"/>
    <property type="match status" value="1"/>
</dbReference>
<dbReference type="InterPro" id="IPR000888">
    <property type="entry name" value="RmlC-like"/>
</dbReference>
<feature type="active site" description="Proton donor" evidence="5">
    <location>
        <position position="135"/>
    </location>
</feature>
<evidence type="ECO:0000256" key="6">
    <source>
        <dbReference type="PIRSR" id="PIRSR600888-3"/>
    </source>
</evidence>
<dbReference type="Proteomes" id="UP000198367">
    <property type="component" value="Chromosome"/>
</dbReference>
<proteinExistence type="inferred from homology"/>
<organism evidence="8 9">
    <name type="scientific">Shewanella bicestrii</name>
    <dbReference type="NCBI Taxonomy" id="2018305"/>
    <lineage>
        <taxon>Bacteria</taxon>
        <taxon>Pseudomonadati</taxon>
        <taxon>Pseudomonadota</taxon>
        <taxon>Gammaproteobacteria</taxon>
        <taxon>Alteromonadales</taxon>
        <taxon>Shewanellaceae</taxon>
        <taxon>Shewanella</taxon>
    </lineage>
</organism>
<protein>
    <recommendedName>
        <fullName evidence="4 7">dTDP-4-dehydrorhamnose 3,5-epimerase</fullName>
        <ecNumber evidence="3 7">5.1.3.13</ecNumber>
    </recommendedName>
    <alternativeName>
        <fullName evidence="7">Thymidine diphospho-4-keto-rhamnose 3,5-epimerase</fullName>
    </alternativeName>
</protein>
<sequence length="180" mass="20692">MKCIETEIAEILLFEPQVFGDERGFFMETFRQSFFSECLKNRGLEVLELVQDNFSRSQQHVLRGLHYQCKHPQGKLVRVCAGSIFDVAVDIRPQSGTYGKWVGRVLSADNHLQMWIPPGFAHGFYVLSEYADVIYRCTDYYAPDDEYVLAWNSAEFAIDWPLRNELPILSDRDAKAALSA</sequence>
<dbReference type="AlphaFoldDB" id="A0A220UPK7"/>
<dbReference type="KEGG" id="sbj:CF168_13885"/>
<comment type="similarity">
    <text evidence="7">Belongs to the dTDP-4-dehydrorhamnose 3,5-epimerase family.</text>
</comment>
<dbReference type="Gene3D" id="2.60.120.10">
    <property type="entry name" value="Jelly Rolls"/>
    <property type="match status" value="1"/>
</dbReference>
<dbReference type="GO" id="GO:0005829">
    <property type="term" value="C:cytosol"/>
    <property type="evidence" value="ECO:0007669"/>
    <property type="project" value="TreeGrafter"/>
</dbReference>
<evidence type="ECO:0000313" key="9">
    <source>
        <dbReference type="Proteomes" id="UP000198367"/>
    </source>
</evidence>
<dbReference type="GO" id="GO:0000271">
    <property type="term" value="P:polysaccharide biosynthetic process"/>
    <property type="evidence" value="ECO:0007669"/>
    <property type="project" value="TreeGrafter"/>
</dbReference>
<feature type="active site" description="Proton acceptor" evidence="5">
    <location>
        <position position="66"/>
    </location>
</feature>
<comment type="function">
    <text evidence="2 7">Catalyzes the epimerization of the C3' and C5'positions of dTDP-6-deoxy-D-xylo-4-hexulose, forming dTDP-6-deoxy-L-lyxo-4-hexulose.</text>
</comment>
<comment type="catalytic activity">
    <reaction evidence="1 7">
        <text>dTDP-4-dehydro-6-deoxy-alpha-D-glucose = dTDP-4-dehydro-beta-L-rhamnose</text>
        <dbReference type="Rhea" id="RHEA:16969"/>
        <dbReference type="ChEBI" id="CHEBI:57649"/>
        <dbReference type="ChEBI" id="CHEBI:62830"/>
        <dbReference type="EC" id="5.1.3.13"/>
    </reaction>
</comment>
<evidence type="ECO:0000256" key="3">
    <source>
        <dbReference type="ARBA" id="ARBA00012098"/>
    </source>
</evidence>
<dbReference type="RefSeq" id="WP_089068156.1">
    <property type="nucleotide sequence ID" value="NZ_CP022358.1"/>
</dbReference>
<gene>
    <name evidence="8" type="primary">rfbC</name>
    <name evidence="8" type="ORF">CF168_13885</name>
</gene>